<dbReference type="AlphaFoldDB" id="T0KWS3"/>
<evidence type="ECO:0000313" key="1">
    <source>
        <dbReference type="EMBL" id="EQB56599.1"/>
    </source>
</evidence>
<sequence length="32" mass="3562">MSKDAKGKDANAIADALQPSFREYAPRHLTRC</sequence>
<organism evidence="1 2">
    <name type="scientific">Colletotrichum gloeosporioides (strain Cg-14)</name>
    <name type="common">Anthracnose fungus</name>
    <name type="synonym">Glomerella cingulata</name>
    <dbReference type="NCBI Taxonomy" id="1237896"/>
    <lineage>
        <taxon>Eukaryota</taxon>
        <taxon>Fungi</taxon>
        <taxon>Dikarya</taxon>
        <taxon>Ascomycota</taxon>
        <taxon>Pezizomycotina</taxon>
        <taxon>Sordariomycetes</taxon>
        <taxon>Hypocreomycetidae</taxon>
        <taxon>Glomerellales</taxon>
        <taxon>Glomerellaceae</taxon>
        <taxon>Colletotrichum</taxon>
        <taxon>Colletotrichum gloeosporioides species complex</taxon>
    </lineage>
</organism>
<dbReference type="Proteomes" id="UP000015530">
    <property type="component" value="Unassembled WGS sequence"/>
</dbReference>
<comment type="caution">
    <text evidence="1">The sequence shown here is derived from an EMBL/GenBank/DDBJ whole genome shotgun (WGS) entry which is preliminary data.</text>
</comment>
<reference evidence="2" key="1">
    <citation type="journal article" date="2013" name="Mol. Plant Microbe Interact.">
        <title>Global aspects of pacC regulation of pathogenicity genes in Colletotrichum gloeosporioides as revealed by transcriptome analysis.</title>
        <authorList>
            <person name="Alkan N."/>
            <person name="Meng X."/>
            <person name="Friedlander G."/>
            <person name="Reuveni E."/>
            <person name="Sukno S."/>
            <person name="Sherman A."/>
            <person name="Thon M."/>
            <person name="Fluhr R."/>
            <person name="Prusky D."/>
        </authorList>
    </citation>
    <scope>NUCLEOTIDE SEQUENCE [LARGE SCALE GENOMIC DNA]</scope>
    <source>
        <strain evidence="2">Cg-14</strain>
    </source>
</reference>
<evidence type="ECO:0000313" key="2">
    <source>
        <dbReference type="Proteomes" id="UP000015530"/>
    </source>
</evidence>
<name>T0KWS3_COLGC</name>
<proteinExistence type="predicted"/>
<gene>
    <name evidence="1" type="ORF">CGLO_03381</name>
</gene>
<dbReference type="HOGENOM" id="CLU_3392248_0_0_1"/>
<accession>T0KWS3</accession>
<dbReference type="EMBL" id="AMYD01000701">
    <property type="protein sequence ID" value="EQB56599.1"/>
    <property type="molecule type" value="Genomic_DNA"/>
</dbReference>
<protein>
    <submittedName>
        <fullName evidence="1">Uncharacterized protein</fullName>
    </submittedName>
</protein>